<dbReference type="GO" id="GO:0006396">
    <property type="term" value="P:RNA processing"/>
    <property type="evidence" value="ECO:0007669"/>
    <property type="project" value="InterPro"/>
</dbReference>
<dbReference type="InterPro" id="IPR000999">
    <property type="entry name" value="RNase_III_dom"/>
</dbReference>
<dbReference type="PROSITE" id="PS50142">
    <property type="entry name" value="RNASE_3_2"/>
    <property type="match status" value="1"/>
</dbReference>
<reference evidence="2" key="1">
    <citation type="submission" date="2021-12" db="EMBL/GenBank/DDBJ databases">
        <authorList>
            <person name="Zaccaron A."/>
            <person name="Stergiopoulos I."/>
        </authorList>
    </citation>
    <scope>NUCLEOTIDE SEQUENCE</scope>
    <source>
        <strain evidence="2">Race5_Kim</strain>
    </source>
</reference>
<dbReference type="InterPro" id="IPR036389">
    <property type="entry name" value="RNase_III_sf"/>
</dbReference>
<dbReference type="SUPFAM" id="SSF69065">
    <property type="entry name" value="RNase III domain-like"/>
    <property type="match status" value="1"/>
</dbReference>
<dbReference type="SMART" id="SM00535">
    <property type="entry name" value="RIBOc"/>
    <property type="match status" value="1"/>
</dbReference>
<dbReference type="GO" id="GO:0004525">
    <property type="term" value="F:ribonuclease III activity"/>
    <property type="evidence" value="ECO:0007669"/>
    <property type="project" value="InterPro"/>
</dbReference>
<dbReference type="Pfam" id="PF14622">
    <property type="entry name" value="Ribonucleas_3_3"/>
    <property type="match status" value="1"/>
</dbReference>
<dbReference type="CDD" id="cd00593">
    <property type="entry name" value="RIBOc"/>
    <property type="match status" value="1"/>
</dbReference>
<protein>
    <recommendedName>
        <fullName evidence="1">RNase III domain-containing protein</fullName>
    </recommendedName>
</protein>
<dbReference type="AlphaFoldDB" id="A0A9Q8PFC4"/>
<reference evidence="2" key="2">
    <citation type="journal article" date="2022" name="Microb. Genom.">
        <title>A chromosome-scale genome assembly of the tomato pathogen Cladosporium fulvum reveals a compartmentalized genome architecture and the presence of a dispensable chromosome.</title>
        <authorList>
            <person name="Zaccaron A.Z."/>
            <person name="Chen L.H."/>
            <person name="Samaras A."/>
            <person name="Stergiopoulos I."/>
        </authorList>
    </citation>
    <scope>NUCLEOTIDE SEQUENCE</scope>
    <source>
        <strain evidence="2">Race5_Kim</strain>
    </source>
</reference>
<dbReference type="Gene3D" id="1.10.1520.10">
    <property type="entry name" value="Ribonuclease III domain"/>
    <property type="match status" value="1"/>
</dbReference>
<gene>
    <name evidence="2" type="ORF">CLAFUR5_09136</name>
</gene>
<dbReference type="RefSeq" id="XP_047765801.1">
    <property type="nucleotide sequence ID" value="XM_047908284.1"/>
</dbReference>
<accession>A0A9Q8PFC4</accession>
<evidence type="ECO:0000313" key="3">
    <source>
        <dbReference type="Proteomes" id="UP000756132"/>
    </source>
</evidence>
<evidence type="ECO:0000313" key="2">
    <source>
        <dbReference type="EMBL" id="UJO21435.1"/>
    </source>
</evidence>
<organism evidence="2 3">
    <name type="scientific">Passalora fulva</name>
    <name type="common">Tomato leaf mold</name>
    <name type="synonym">Cladosporium fulvum</name>
    <dbReference type="NCBI Taxonomy" id="5499"/>
    <lineage>
        <taxon>Eukaryota</taxon>
        <taxon>Fungi</taxon>
        <taxon>Dikarya</taxon>
        <taxon>Ascomycota</taxon>
        <taxon>Pezizomycotina</taxon>
        <taxon>Dothideomycetes</taxon>
        <taxon>Dothideomycetidae</taxon>
        <taxon>Mycosphaerellales</taxon>
        <taxon>Mycosphaerellaceae</taxon>
        <taxon>Fulvia</taxon>
    </lineage>
</organism>
<dbReference type="Proteomes" id="UP000756132">
    <property type="component" value="Chromosome 9"/>
</dbReference>
<name>A0A9Q8PFC4_PASFU</name>
<dbReference type="OrthoDB" id="67027at2759"/>
<dbReference type="EMBL" id="CP090171">
    <property type="protein sequence ID" value="UJO21435.1"/>
    <property type="molecule type" value="Genomic_DNA"/>
</dbReference>
<feature type="domain" description="RNase III" evidence="1">
    <location>
        <begin position="9"/>
        <end position="132"/>
    </location>
</feature>
<proteinExistence type="predicted"/>
<dbReference type="KEGG" id="ffu:CLAFUR5_09136"/>
<keyword evidence="3" id="KW-1185">Reference proteome</keyword>
<evidence type="ECO:0000259" key="1">
    <source>
        <dbReference type="PROSITE" id="PS50142"/>
    </source>
</evidence>
<sequence>MANRFREAKTELEIILGHNFVNEDILREALWAAGPGSVGHRLFPEGNKRLALVGDAALKIALVHHSYTKGRSRGEADQTTQSALCNTKLNSVGRANDLGQYIVLHNINSTVTKNVMATTMEALFGAVFEDSGMDLEAVRRGMVGFGLLELWEPSSSVGDK</sequence>
<dbReference type="GeneID" id="71989014"/>